<keyword evidence="2" id="KW-1133">Transmembrane helix</keyword>
<feature type="compositionally biased region" description="Polar residues" evidence="1">
    <location>
        <begin position="534"/>
        <end position="545"/>
    </location>
</feature>
<accession>A0A165G9Q1</accession>
<keyword evidence="4" id="KW-1185">Reference proteome</keyword>
<keyword evidence="2" id="KW-0472">Membrane</keyword>
<feature type="region of interest" description="Disordered" evidence="1">
    <location>
        <begin position="534"/>
        <end position="554"/>
    </location>
</feature>
<feature type="transmembrane region" description="Helical" evidence="2">
    <location>
        <begin position="79"/>
        <end position="101"/>
    </location>
</feature>
<evidence type="ECO:0000256" key="2">
    <source>
        <dbReference type="SAM" id="Phobius"/>
    </source>
</evidence>
<feature type="region of interest" description="Disordered" evidence="1">
    <location>
        <begin position="1"/>
        <end position="23"/>
    </location>
</feature>
<feature type="compositionally biased region" description="Acidic residues" evidence="1">
    <location>
        <begin position="452"/>
        <end position="467"/>
    </location>
</feature>
<feature type="region of interest" description="Disordered" evidence="1">
    <location>
        <begin position="379"/>
        <end position="398"/>
    </location>
</feature>
<keyword evidence="2" id="KW-0812">Transmembrane</keyword>
<gene>
    <name evidence="3" type="ORF">CALCODRAFT_495834</name>
</gene>
<dbReference type="Proteomes" id="UP000076842">
    <property type="component" value="Unassembled WGS sequence"/>
</dbReference>
<feature type="region of interest" description="Disordered" evidence="1">
    <location>
        <begin position="55"/>
        <end position="75"/>
    </location>
</feature>
<dbReference type="OrthoDB" id="10461127at2759"/>
<evidence type="ECO:0000256" key="1">
    <source>
        <dbReference type="SAM" id="MobiDB-lite"/>
    </source>
</evidence>
<dbReference type="EMBL" id="KV423959">
    <property type="protein sequence ID" value="KZT57784.1"/>
    <property type="molecule type" value="Genomic_DNA"/>
</dbReference>
<evidence type="ECO:0000313" key="3">
    <source>
        <dbReference type="EMBL" id="KZT57784.1"/>
    </source>
</evidence>
<protein>
    <submittedName>
        <fullName evidence="3">Uncharacterized protein</fullName>
    </submittedName>
</protein>
<dbReference type="InParanoid" id="A0A165G9Q1"/>
<feature type="compositionally biased region" description="Acidic residues" evidence="1">
    <location>
        <begin position="426"/>
        <end position="444"/>
    </location>
</feature>
<reference evidence="3 4" key="1">
    <citation type="journal article" date="2016" name="Mol. Biol. Evol.">
        <title>Comparative Genomics of Early-Diverging Mushroom-Forming Fungi Provides Insights into the Origins of Lignocellulose Decay Capabilities.</title>
        <authorList>
            <person name="Nagy L.G."/>
            <person name="Riley R."/>
            <person name="Tritt A."/>
            <person name="Adam C."/>
            <person name="Daum C."/>
            <person name="Floudas D."/>
            <person name="Sun H."/>
            <person name="Yadav J.S."/>
            <person name="Pangilinan J."/>
            <person name="Larsson K.H."/>
            <person name="Matsuura K."/>
            <person name="Barry K."/>
            <person name="Labutti K."/>
            <person name="Kuo R."/>
            <person name="Ohm R.A."/>
            <person name="Bhattacharya S.S."/>
            <person name="Shirouzu T."/>
            <person name="Yoshinaga Y."/>
            <person name="Martin F.M."/>
            <person name="Grigoriev I.V."/>
            <person name="Hibbett D.S."/>
        </authorList>
    </citation>
    <scope>NUCLEOTIDE SEQUENCE [LARGE SCALE GENOMIC DNA]</scope>
    <source>
        <strain evidence="3 4">HHB12733</strain>
    </source>
</reference>
<sequence>MAPQATPATPATPTGPVVPVSTATEAPTAASLLPTFAPPSSPALSYYPLTTGSSTPLPAAESTSRVRPSSLSSSGARTLGAVLGTVIGLALLAIAVTSFFLCCRKRARSSAAHVYRNSSFHAGPAYPQYPTESAATSKEAFAHYRPSADAGASGSLQMSDLDLARGMPMRPPSVATYDDSPGMPVAYAKSERGVPQPFHVIAQARDVRAVKAGTPVKAVIAPVLTTSPESIRRPPSQPPTRPQRPDEQQQQQRRRVSSPTNSSLASNSPAGSLSSSPETRLSHESVPTPPTSPVHGGRKTEQGRPKLKIVTSTVGDNQVPQVTIEPLRLTQHAAQGRKPEFARLLFAAGIAGSTGSQSQSSLSVTSATTTEAVEDVFSPAAPPIRPEHPPTRQVSVPPPAIVITSPQVEWEGEEQPAFSPMTQFAPEDDEDDGEYGSDEQDQGDYSDHEGDLSEEEDLASVNDEDEDTYSHTEELATPTRAIALDLHLPLTMSTSHPPLPSGFPSSVTFNSNTSNASASPTQGLPMTFTSRRELTSPTGFPQSPCESEVEFDDPEPGDMAEGLEGLGFSPVLGHPIMQHPGKGSASFRVLELDRASPVPVKRPQTAEERLKGLGIGTVRLPTITVTEWAEDGLMRF</sequence>
<name>A0A165G9Q1_9BASI</name>
<organism evidence="3 4">
    <name type="scientific">Calocera cornea HHB12733</name>
    <dbReference type="NCBI Taxonomy" id="1353952"/>
    <lineage>
        <taxon>Eukaryota</taxon>
        <taxon>Fungi</taxon>
        <taxon>Dikarya</taxon>
        <taxon>Basidiomycota</taxon>
        <taxon>Agaricomycotina</taxon>
        <taxon>Dacrymycetes</taxon>
        <taxon>Dacrymycetales</taxon>
        <taxon>Dacrymycetaceae</taxon>
        <taxon>Calocera</taxon>
    </lineage>
</organism>
<evidence type="ECO:0000313" key="4">
    <source>
        <dbReference type="Proteomes" id="UP000076842"/>
    </source>
</evidence>
<proteinExistence type="predicted"/>
<feature type="compositionally biased region" description="Low complexity" evidence="1">
    <location>
        <begin position="257"/>
        <end position="277"/>
    </location>
</feature>
<feature type="region of interest" description="Disordered" evidence="1">
    <location>
        <begin position="409"/>
        <end position="476"/>
    </location>
</feature>
<feature type="region of interest" description="Disordered" evidence="1">
    <location>
        <begin position="221"/>
        <end position="311"/>
    </location>
</feature>
<dbReference type="AlphaFoldDB" id="A0A165G9Q1"/>
<feature type="compositionally biased region" description="Low complexity" evidence="1">
    <location>
        <begin position="62"/>
        <end position="75"/>
    </location>
</feature>